<keyword evidence="2" id="KW-1185">Reference proteome</keyword>
<sequence>MEQQYVSAGVTRTALMVELCGRTTMISYDRLMKAELTNLVALDMAHDA</sequence>
<protein>
    <submittedName>
        <fullName evidence="1">Uncharacterized protein</fullName>
    </submittedName>
</protein>
<dbReference type="EMBL" id="JXDG01000003">
    <property type="protein sequence ID" value="KIH85763.1"/>
    <property type="molecule type" value="Genomic_DNA"/>
</dbReference>
<proteinExistence type="predicted"/>
<organism evidence="1 2">
    <name type="scientific">Pseudomonas batumici</name>
    <dbReference type="NCBI Taxonomy" id="226910"/>
    <lineage>
        <taxon>Bacteria</taxon>
        <taxon>Pseudomonadati</taxon>
        <taxon>Pseudomonadota</taxon>
        <taxon>Gammaproteobacteria</taxon>
        <taxon>Pseudomonadales</taxon>
        <taxon>Pseudomonadaceae</taxon>
        <taxon>Pseudomonas</taxon>
    </lineage>
</organism>
<evidence type="ECO:0000313" key="1">
    <source>
        <dbReference type="EMBL" id="KIH85763.1"/>
    </source>
</evidence>
<dbReference type="PATRIC" id="fig|226910.6.peg.131"/>
<reference evidence="1 2" key="1">
    <citation type="submission" date="2015-01" db="EMBL/GenBank/DDBJ databases">
        <title>Complete genome of Pseudomonas batumici UCM B-321 producer of the batumin antibiotic with strong antistaphilococcal and potential anticancer activity.</title>
        <authorList>
            <person name="Klochko V.V."/>
            <person name="Zelena L.B."/>
            <person name="Elena K.A."/>
            <person name="Reva O.N."/>
        </authorList>
    </citation>
    <scope>NUCLEOTIDE SEQUENCE [LARGE SCALE GENOMIC DNA]</scope>
    <source>
        <strain evidence="1 2">UCM B-321</strain>
    </source>
</reference>
<name>A0A0C2F400_9PSED</name>
<dbReference type="Proteomes" id="UP000031535">
    <property type="component" value="Unassembled WGS sequence"/>
</dbReference>
<evidence type="ECO:0000313" key="2">
    <source>
        <dbReference type="Proteomes" id="UP000031535"/>
    </source>
</evidence>
<comment type="caution">
    <text evidence="1">The sequence shown here is derived from an EMBL/GenBank/DDBJ whole genome shotgun (WGS) entry which is preliminary data.</text>
</comment>
<gene>
    <name evidence="1" type="ORF">UCMB321_0130</name>
</gene>
<dbReference type="AlphaFoldDB" id="A0A0C2F400"/>
<accession>A0A0C2F400</accession>